<dbReference type="Proteomes" id="UP001056539">
    <property type="component" value="Chromosome"/>
</dbReference>
<dbReference type="FunFam" id="3.40.50.300:FF:000225">
    <property type="entry name" value="Thymidylate kinase"/>
    <property type="match status" value="1"/>
</dbReference>
<evidence type="ECO:0000256" key="11">
    <source>
        <dbReference type="ARBA" id="ARBA00057735"/>
    </source>
</evidence>
<gene>
    <name evidence="12 14" type="primary">tmk</name>
    <name evidence="14" type="ORF">KDW03_11760</name>
</gene>
<dbReference type="Pfam" id="PF02223">
    <property type="entry name" value="Thymidylate_kin"/>
    <property type="match status" value="1"/>
</dbReference>
<protein>
    <recommendedName>
        <fullName evidence="3 12">Thymidylate kinase</fullName>
        <ecNumber evidence="2 12">2.7.4.9</ecNumber>
    </recommendedName>
    <alternativeName>
        <fullName evidence="9 12">dTMP kinase</fullName>
    </alternativeName>
</protein>
<keyword evidence="6 12" id="KW-0547">Nucleotide-binding</keyword>
<evidence type="ECO:0000256" key="12">
    <source>
        <dbReference type="HAMAP-Rule" id="MF_00165"/>
    </source>
</evidence>
<dbReference type="HAMAP" id="MF_00165">
    <property type="entry name" value="Thymidylate_kinase"/>
    <property type="match status" value="1"/>
</dbReference>
<feature type="domain" description="Thymidylate kinase-like" evidence="13">
    <location>
        <begin position="5"/>
        <end position="188"/>
    </location>
</feature>
<dbReference type="EMBL" id="CP073355">
    <property type="protein sequence ID" value="URA10138.1"/>
    <property type="molecule type" value="Genomic_DNA"/>
</dbReference>
<dbReference type="GO" id="GO:0004798">
    <property type="term" value="F:dTMP kinase activity"/>
    <property type="evidence" value="ECO:0007669"/>
    <property type="project" value="UniProtKB-UniRule"/>
</dbReference>
<dbReference type="EC" id="2.7.4.9" evidence="2 12"/>
<evidence type="ECO:0000259" key="13">
    <source>
        <dbReference type="Pfam" id="PF02223"/>
    </source>
</evidence>
<dbReference type="SUPFAM" id="SSF52540">
    <property type="entry name" value="P-loop containing nucleoside triphosphate hydrolases"/>
    <property type="match status" value="1"/>
</dbReference>
<dbReference type="InterPro" id="IPR018095">
    <property type="entry name" value="Thymidylate_kin_CS"/>
</dbReference>
<dbReference type="PANTHER" id="PTHR10344">
    <property type="entry name" value="THYMIDYLATE KINASE"/>
    <property type="match status" value="1"/>
</dbReference>
<keyword evidence="4 12" id="KW-0808">Transferase</keyword>
<dbReference type="RefSeq" id="WP_271435269.1">
    <property type="nucleotide sequence ID" value="NZ_CP073355.1"/>
</dbReference>
<sequence length="200" mass="23447">MFVVFEGIEASGKSTQAKLLYERLIREGWGAILTHEPGDTPVGKKLREIVLSEPMDRLTELLLFLADRREHVMRVIAPALHEGKVVLCDRYLYSTVAYQMYGRGLRKEFVDELHTEIVGNIFPRRVYLLDIDVEEAFRRKKGTLDRIEQESLAFHQRVREGFLDMARRDPVFCVLDGKEQVETLHEKIWGDFHRFLKEEK</sequence>
<dbReference type="GO" id="GO:0006227">
    <property type="term" value="P:dUDP biosynthetic process"/>
    <property type="evidence" value="ECO:0007669"/>
    <property type="project" value="TreeGrafter"/>
</dbReference>
<dbReference type="GO" id="GO:0006235">
    <property type="term" value="P:dTTP biosynthetic process"/>
    <property type="evidence" value="ECO:0007669"/>
    <property type="project" value="UniProtKB-UniRule"/>
</dbReference>
<comment type="catalytic activity">
    <reaction evidence="10 12">
        <text>dTMP + ATP = dTDP + ADP</text>
        <dbReference type="Rhea" id="RHEA:13517"/>
        <dbReference type="ChEBI" id="CHEBI:30616"/>
        <dbReference type="ChEBI" id="CHEBI:58369"/>
        <dbReference type="ChEBI" id="CHEBI:63528"/>
        <dbReference type="ChEBI" id="CHEBI:456216"/>
        <dbReference type="EC" id="2.7.4.9"/>
    </reaction>
</comment>
<comment type="function">
    <text evidence="11 12">Phosphorylation of dTMP to form dTDP in both de novo and salvage pathways of dTTP synthesis.</text>
</comment>
<keyword evidence="5 12" id="KW-0545">Nucleotide biosynthesis</keyword>
<proteinExistence type="inferred from homology"/>
<evidence type="ECO:0000256" key="9">
    <source>
        <dbReference type="ARBA" id="ARBA00029962"/>
    </source>
</evidence>
<keyword evidence="15" id="KW-1185">Reference proteome</keyword>
<evidence type="ECO:0000313" key="15">
    <source>
        <dbReference type="Proteomes" id="UP001056539"/>
    </source>
</evidence>
<evidence type="ECO:0000256" key="8">
    <source>
        <dbReference type="ARBA" id="ARBA00022840"/>
    </source>
</evidence>
<evidence type="ECO:0000313" key="14">
    <source>
        <dbReference type="EMBL" id="URA10138.1"/>
    </source>
</evidence>
<evidence type="ECO:0000256" key="6">
    <source>
        <dbReference type="ARBA" id="ARBA00022741"/>
    </source>
</evidence>
<name>A0AAX3BCV9_9SPIR</name>
<dbReference type="GO" id="GO:0005524">
    <property type="term" value="F:ATP binding"/>
    <property type="evidence" value="ECO:0007669"/>
    <property type="project" value="UniProtKB-UniRule"/>
</dbReference>
<dbReference type="Gene3D" id="3.40.50.300">
    <property type="entry name" value="P-loop containing nucleotide triphosphate hydrolases"/>
    <property type="match status" value="1"/>
</dbReference>
<dbReference type="InterPro" id="IPR039430">
    <property type="entry name" value="Thymidylate_kin-like_dom"/>
</dbReference>
<evidence type="ECO:0000256" key="3">
    <source>
        <dbReference type="ARBA" id="ARBA00017144"/>
    </source>
</evidence>
<reference evidence="14" key="2">
    <citation type="submission" date="2022-06" db="EMBL/GenBank/DDBJ databases">
        <title>Thermospira aquatica gen. nov., sp. nov.</title>
        <authorList>
            <person name="Ben Ali Gam Z."/>
            <person name="Labat M."/>
        </authorList>
    </citation>
    <scope>NUCLEOTIDE SEQUENCE</scope>
    <source>
        <strain evidence="14">F1F22</strain>
    </source>
</reference>
<evidence type="ECO:0000256" key="7">
    <source>
        <dbReference type="ARBA" id="ARBA00022777"/>
    </source>
</evidence>
<evidence type="ECO:0000256" key="10">
    <source>
        <dbReference type="ARBA" id="ARBA00048743"/>
    </source>
</evidence>
<organism evidence="14 15">
    <name type="scientific">Thermospira aquatica</name>
    <dbReference type="NCBI Taxonomy" id="2828656"/>
    <lineage>
        <taxon>Bacteria</taxon>
        <taxon>Pseudomonadati</taxon>
        <taxon>Spirochaetota</taxon>
        <taxon>Spirochaetia</taxon>
        <taxon>Brevinematales</taxon>
        <taxon>Thermospiraceae</taxon>
        <taxon>Thermospira</taxon>
    </lineage>
</organism>
<feature type="binding site" evidence="12">
    <location>
        <begin position="7"/>
        <end position="14"/>
    </location>
    <ligand>
        <name>ATP</name>
        <dbReference type="ChEBI" id="CHEBI:30616"/>
    </ligand>
</feature>
<evidence type="ECO:0000256" key="1">
    <source>
        <dbReference type="ARBA" id="ARBA00009776"/>
    </source>
</evidence>
<dbReference type="InterPro" id="IPR018094">
    <property type="entry name" value="Thymidylate_kinase"/>
</dbReference>
<dbReference type="KEGG" id="taqu:KDW03_11760"/>
<dbReference type="CDD" id="cd01672">
    <property type="entry name" value="TMPK"/>
    <property type="match status" value="1"/>
</dbReference>
<evidence type="ECO:0000256" key="4">
    <source>
        <dbReference type="ARBA" id="ARBA00022679"/>
    </source>
</evidence>
<dbReference type="PROSITE" id="PS01331">
    <property type="entry name" value="THYMIDYLATE_KINASE"/>
    <property type="match status" value="1"/>
</dbReference>
<dbReference type="AlphaFoldDB" id="A0AAX3BCV9"/>
<comment type="similarity">
    <text evidence="1 12">Belongs to the thymidylate kinase family.</text>
</comment>
<dbReference type="InterPro" id="IPR027417">
    <property type="entry name" value="P-loop_NTPase"/>
</dbReference>
<dbReference type="GO" id="GO:0006233">
    <property type="term" value="P:dTDP biosynthetic process"/>
    <property type="evidence" value="ECO:0007669"/>
    <property type="project" value="InterPro"/>
</dbReference>
<evidence type="ECO:0000256" key="5">
    <source>
        <dbReference type="ARBA" id="ARBA00022727"/>
    </source>
</evidence>
<keyword evidence="7 12" id="KW-0418">Kinase</keyword>
<dbReference type="NCBIfam" id="TIGR00041">
    <property type="entry name" value="DTMP_kinase"/>
    <property type="match status" value="1"/>
</dbReference>
<accession>A0AAX3BCV9</accession>
<dbReference type="PANTHER" id="PTHR10344:SF4">
    <property type="entry name" value="UMP-CMP KINASE 2, MITOCHONDRIAL"/>
    <property type="match status" value="1"/>
</dbReference>
<dbReference type="GO" id="GO:0005829">
    <property type="term" value="C:cytosol"/>
    <property type="evidence" value="ECO:0007669"/>
    <property type="project" value="TreeGrafter"/>
</dbReference>
<keyword evidence="8 12" id="KW-0067">ATP-binding</keyword>
<evidence type="ECO:0000256" key="2">
    <source>
        <dbReference type="ARBA" id="ARBA00012980"/>
    </source>
</evidence>
<reference evidence="14" key="1">
    <citation type="submission" date="2021-04" db="EMBL/GenBank/DDBJ databases">
        <authorList>
            <person name="Postec A."/>
        </authorList>
    </citation>
    <scope>NUCLEOTIDE SEQUENCE</scope>
    <source>
        <strain evidence="14">F1F22</strain>
    </source>
</reference>